<dbReference type="VEuPathDB" id="TrichDB:TVAGG3_1061580"/>
<dbReference type="OrthoDB" id="529273at2759"/>
<dbReference type="VEuPathDB" id="TrichDB:TVAGG3_1061450"/>
<reference evidence="2" key="1">
    <citation type="submission" date="2006-10" db="EMBL/GenBank/DDBJ databases">
        <authorList>
            <person name="Amadeo P."/>
            <person name="Zhao Q."/>
            <person name="Wortman J."/>
            <person name="Fraser-Liggett C."/>
            <person name="Carlton J."/>
        </authorList>
    </citation>
    <scope>NUCLEOTIDE SEQUENCE</scope>
    <source>
        <strain evidence="2">G3</strain>
    </source>
</reference>
<dbReference type="EMBL" id="DS118003">
    <property type="protein sequence ID" value="EAX81058.1"/>
    <property type="molecule type" value="Genomic_DNA"/>
</dbReference>
<feature type="domain" description="Glycosyltransferase 61 catalytic" evidence="1">
    <location>
        <begin position="167"/>
        <end position="343"/>
    </location>
</feature>
<dbReference type="VEuPathDB" id="TrichDB:TVAGG3_1061390"/>
<gene>
    <name evidence="2" type="ORF">TVAG_521090</name>
</gene>
<dbReference type="Proteomes" id="UP000001542">
    <property type="component" value="Unassembled WGS sequence"/>
</dbReference>
<dbReference type="VEuPathDB" id="TrichDB:TVAGG3_0000270"/>
<accession>A2GP59</accession>
<dbReference type="AlphaFoldDB" id="A2GP59"/>
<dbReference type="GO" id="GO:0016757">
    <property type="term" value="F:glycosyltransferase activity"/>
    <property type="evidence" value="ECO:0000318"/>
    <property type="project" value="GO_Central"/>
</dbReference>
<dbReference type="RefSeq" id="XP_001293988.1">
    <property type="nucleotide sequence ID" value="XM_001293987.1"/>
</dbReference>
<dbReference type="VEuPathDB" id="TrichDB:TVAGG3_1061640"/>
<keyword evidence="3" id="KW-1185">Reference proteome</keyword>
<dbReference type="VEuPathDB" id="TrichDB:TVAGG3_0000060"/>
<evidence type="ECO:0000259" key="1">
    <source>
        <dbReference type="Pfam" id="PF04577"/>
    </source>
</evidence>
<dbReference type="VEuPathDB" id="TrichDB:TVAGG3_0000540"/>
<dbReference type="InterPro" id="IPR049625">
    <property type="entry name" value="Glyco_transf_61_cat"/>
</dbReference>
<proteinExistence type="predicted"/>
<dbReference type="KEGG" id="tva:4738505"/>
<evidence type="ECO:0000313" key="2">
    <source>
        <dbReference type="EMBL" id="EAX81058.1"/>
    </source>
</evidence>
<dbReference type="VEuPathDB" id="TrichDB:TVAGG3_0000480"/>
<name>A2GP59_TRIV3</name>
<protein>
    <recommendedName>
        <fullName evidence="1">Glycosyltransferase 61 catalytic domain-containing protein</fullName>
    </recommendedName>
</protein>
<dbReference type="VEuPathDB" id="TrichDB:TVAG_521090"/>
<dbReference type="InParanoid" id="A2GP59"/>
<organism evidence="2 3">
    <name type="scientific">Trichomonas vaginalis (strain ATCC PRA-98 / G3)</name>
    <dbReference type="NCBI Taxonomy" id="412133"/>
    <lineage>
        <taxon>Eukaryota</taxon>
        <taxon>Metamonada</taxon>
        <taxon>Parabasalia</taxon>
        <taxon>Trichomonadida</taxon>
        <taxon>Trichomonadidae</taxon>
        <taxon>Trichomonas</taxon>
    </lineage>
</organism>
<dbReference type="Pfam" id="PF04577">
    <property type="entry name" value="Glyco_transf_61"/>
    <property type="match status" value="1"/>
</dbReference>
<sequence length="419" mass="47899">MFQLEQEQFIDAFSNINFTQNDAGVHELQIHPGIKVLHNFSAIRTEETFFSAGHKIFVTVFDSGFMKEYFLYLPPFDSYIPKGLTPKQTDLFWKQEENHIHYSDFHIPHIDVVWTVKNGISSLSNAHSCRKSNSSHHLNFCKWPTTVNNPEIKGTALVVGSHQINYFQHFFDNGLPHYAAGSLATGISPQMITVVSTACNPVTIETLEKLGYKSRQNCQSDGKQVSAELLIMCTATRVVHHYFFDWYQELMRIPIAERSKVILLPRGKGSGGRGSRIIQNLHDIVPHLSKIFGSENVIIHDQNSPEKTLSALINKFSTARYIIGPHGGAFYNQFFSGTNTTIVEMLPVKENGYYPEQTGPRSMSFAHLAMYTNTECLHQDFYRYYTISDQINYNINITDFMNWFKFNFRNDTFVVNASS</sequence>
<dbReference type="VEuPathDB" id="TrichDB:TVAGG3_1061520"/>
<evidence type="ECO:0000313" key="3">
    <source>
        <dbReference type="Proteomes" id="UP000001542"/>
    </source>
</evidence>
<reference evidence="2" key="2">
    <citation type="journal article" date="2007" name="Science">
        <title>Draft genome sequence of the sexually transmitted pathogen Trichomonas vaginalis.</title>
        <authorList>
            <person name="Carlton J.M."/>
            <person name="Hirt R.P."/>
            <person name="Silva J.C."/>
            <person name="Delcher A.L."/>
            <person name="Schatz M."/>
            <person name="Zhao Q."/>
            <person name="Wortman J.R."/>
            <person name="Bidwell S.L."/>
            <person name="Alsmark U.C.M."/>
            <person name="Besteiro S."/>
            <person name="Sicheritz-Ponten T."/>
            <person name="Noel C.J."/>
            <person name="Dacks J.B."/>
            <person name="Foster P.G."/>
            <person name="Simillion C."/>
            <person name="Van de Peer Y."/>
            <person name="Miranda-Saavedra D."/>
            <person name="Barton G.J."/>
            <person name="Westrop G.D."/>
            <person name="Mueller S."/>
            <person name="Dessi D."/>
            <person name="Fiori P.L."/>
            <person name="Ren Q."/>
            <person name="Paulsen I."/>
            <person name="Zhang H."/>
            <person name="Bastida-Corcuera F.D."/>
            <person name="Simoes-Barbosa A."/>
            <person name="Brown M.T."/>
            <person name="Hayes R.D."/>
            <person name="Mukherjee M."/>
            <person name="Okumura C.Y."/>
            <person name="Schneider R."/>
            <person name="Smith A.J."/>
            <person name="Vanacova S."/>
            <person name="Villalvazo M."/>
            <person name="Haas B.J."/>
            <person name="Pertea M."/>
            <person name="Feldblyum T.V."/>
            <person name="Utterback T.R."/>
            <person name="Shu C.L."/>
            <person name="Osoegawa K."/>
            <person name="de Jong P.J."/>
            <person name="Hrdy I."/>
            <person name="Horvathova L."/>
            <person name="Zubacova Z."/>
            <person name="Dolezal P."/>
            <person name="Malik S.B."/>
            <person name="Logsdon J.M. Jr."/>
            <person name="Henze K."/>
            <person name="Gupta A."/>
            <person name="Wang C.C."/>
            <person name="Dunne R.L."/>
            <person name="Upcroft J.A."/>
            <person name="Upcroft P."/>
            <person name="White O."/>
            <person name="Salzberg S.L."/>
            <person name="Tang P."/>
            <person name="Chiu C.-H."/>
            <person name="Lee Y.-S."/>
            <person name="Embley T.M."/>
            <person name="Coombs G.H."/>
            <person name="Mottram J.C."/>
            <person name="Tachezy J."/>
            <person name="Fraser-Liggett C.M."/>
            <person name="Johnson P.J."/>
        </authorList>
    </citation>
    <scope>NUCLEOTIDE SEQUENCE [LARGE SCALE GENOMIC DNA]</scope>
    <source>
        <strain evidence="2">G3</strain>
    </source>
</reference>